<dbReference type="Proteomes" id="UP000236735">
    <property type="component" value="Unassembled WGS sequence"/>
</dbReference>
<evidence type="ECO:0000256" key="3">
    <source>
        <dbReference type="ARBA" id="ARBA00022679"/>
    </source>
</evidence>
<keyword evidence="3 5" id="KW-0808">Transferase</keyword>
<evidence type="ECO:0000256" key="2">
    <source>
        <dbReference type="ARBA" id="ARBA00022603"/>
    </source>
</evidence>
<dbReference type="GO" id="GO:0003677">
    <property type="term" value="F:DNA binding"/>
    <property type="evidence" value="ECO:0007669"/>
    <property type="project" value="InterPro"/>
</dbReference>
<evidence type="ECO:0000256" key="1">
    <source>
        <dbReference type="ARBA" id="ARBA00006594"/>
    </source>
</evidence>
<dbReference type="GO" id="GO:0032259">
    <property type="term" value="P:methylation"/>
    <property type="evidence" value="ECO:0007669"/>
    <property type="project" value="UniProtKB-KW"/>
</dbReference>
<proteinExistence type="inferred from homology"/>
<dbReference type="EMBL" id="FNUV01000002">
    <property type="protein sequence ID" value="SEF60343.1"/>
    <property type="molecule type" value="Genomic_DNA"/>
</dbReference>
<gene>
    <name evidence="5" type="ORF">SAMN05216354_0981</name>
</gene>
<evidence type="ECO:0000313" key="5">
    <source>
        <dbReference type="EMBL" id="SEF60343.1"/>
    </source>
</evidence>
<dbReference type="InterPro" id="IPR029063">
    <property type="entry name" value="SAM-dependent_MTases_sf"/>
</dbReference>
<reference evidence="5 6" key="1">
    <citation type="submission" date="2016-10" db="EMBL/GenBank/DDBJ databases">
        <authorList>
            <person name="de Groot N.N."/>
        </authorList>
    </citation>
    <scope>NUCLEOTIDE SEQUENCE [LARGE SCALE GENOMIC DNA]</scope>
    <source>
        <strain evidence="5 6">AR32</strain>
    </source>
</reference>
<name>A0A1H5TC50_XYLRU</name>
<dbReference type="SUPFAM" id="SSF53335">
    <property type="entry name" value="S-adenosyl-L-methionine-dependent methyltransferases"/>
    <property type="match status" value="1"/>
</dbReference>
<accession>A0A1H5TC50</accession>
<keyword evidence="2 5" id="KW-0489">Methyltransferase</keyword>
<dbReference type="Gene3D" id="3.40.50.150">
    <property type="entry name" value="Vaccinia Virus protein VP39"/>
    <property type="match status" value="1"/>
</dbReference>
<protein>
    <submittedName>
        <fullName evidence="5">Adenine-specific DNA-methyltransferase</fullName>
    </submittedName>
</protein>
<dbReference type="InterPro" id="IPR002941">
    <property type="entry name" value="DNA_methylase_N4/N6"/>
</dbReference>
<organism evidence="5 6">
    <name type="scientific">Xylanibacter ruminicola</name>
    <name type="common">Prevotella ruminicola</name>
    <dbReference type="NCBI Taxonomy" id="839"/>
    <lineage>
        <taxon>Bacteria</taxon>
        <taxon>Pseudomonadati</taxon>
        <taxon>Bacteroidota</taxon>
        <taxon>Bacteroidia</taxon>
        <taxon>Bacteroidales</taxon>
        <taxon>Prevotellaceae</taxon>
        <taxon>Xylanibacter</taxon>
    </lineage>
</organism>
<dbReference type="PROSITE" id="PS00092">
    <property type="entry name" value="N6_MTASE"/>
    <property type="match status" value="1"/>
</dbReference>
<evidence type="ECO:0000313" key="6">
    <source>
        <dbReference type="Proteomes" id="UP000236735"/>
    </source>
</evidence>
<dbReference type="Pfam" id="PF01555">
    <property type="entry name" value="N6_N4_Mtase"/>
    <property type="match status" value="1"/>
</dbReference>
<dbReference type="InterPro" id="IPR002052">
    <property type="entry name" value="DNA_methylase_N6_adenine_CS"/>
</dbReference>
<comment type="similarity">
    <text evidence="1">Belongs to the N(4)/N(6)-methyltransferase family.</text>
</comment>
<dbReference type="RefSeq" id="WP_091766788.1">
    <property type="nucleotide sequence ID" value="NZ_FNUV01000002.1"/>
</dbReference>
<sequence length="699" mass="80623">MAVINDLIDRISDPELRRRINDEVVRLQQQKKFGLVFEEHLPEATPLFDVPIKVKSLVARKDGYFKEFFRVKRIEGETLLCEREDDSHEQVELNKNEAVAVALFGEPIYPYLKPMDAVKNAPDSDLWHTLIEADNYHALQLLVYLYGGMVDCIYIDPPYNTGARDWKYNNDYVDGSDTYRHSKWLSMMKKRLVLAKKLLNPKDSVLIVTIDEKEYLRLGCLIEELFSECRIQMVSSVINSAGVSRGDEFSRSNEYIFFIKSGSSSPCRLPLEDEWRGNMKSKKKNKLVWNQLMRAGTNARRIDRPKLFYPLYISDDGLKIVEIGEPLPLEHNRNEVFSMEGVKAVWPIRSNGEEGNWQVEPKTLRELYKKGYVRLGSFTNKGMAITYLKSGEQQKIENGFFRIVGYRKDGSVIEGEMENEREFIPGSQWDIPSHNATYHGSQLLNKVLGQKRFDFPKSLYAVHDTIRFFVTNKPNALIVDFFAGSGTTLQAVNLLNAEDEGNRRCIMVTNNEVSEAEAKLLRKQGYQPGDEEWEKYGIARYVNWPRTICSIEGHDINGQPLKGNYLGSDIPMQDGFKANAKFFKLGFLDKNSVAAYRQFRELLPLLWMKAGAFGECPSLEGKGIPSFMILDENKMAIMTEESNYAVFLDQMKDRKDIKTIFLVVDSEIGFREMAAPFKWAKTYQLYKDYLENFTINYEK</sequence>
<dbReference type="AlphaFoldDB" id="A0A1H5TC50"/>
<dbReference type="GO" id="GO:0008170">
    <property type="term" value="F:N-methyltransferase activity"/>
    <property type="evidence" value="ECO:0007669"/>
    <property type="project" value="InterPro"/>
</dbReference>
<feature type="domain" description="DNA methylase N-4/N-6" evidence="4">
    <location>
        <begin position="150"/>
        <end position="498"/>
    </location>
</feature>
<evidence type="ECO:0000259" key="4">
    <source>
        <dbReference type="Pfam" id="PF01555"/>
    </source>
</evidence>